<dbReference type="PANTHER" id="PTHR45703">
    <property type="entry name" value="DYNEIN HEAVY CHAIN"/>
    <property type="match status" value="1"/>
</dbReference>
<evidence type="ECO:0000259" key="1">
    <source>
        <dbReference type="Pfam" id="PF08393"/>
    </source>
</evidence>
<evidence type="ECO:0000313" key="2">
    <source>
        <dbReference type="EnsemblMetazoa" id="BGLB026058-PA"/>
    </source>
</evidence>
<dbReference type="InterPro" id="IPR026983">
    <property type="entry name" value="DHC"/>
</dbReference>
<dbReference type="AlphaFoldDB" id="A0A2C9L1L4"/>
<dbReference type="VEuPathDB" id="VectorBase:BGLB026058"/>
<dbReference type="GO" id="GO:0007018">
    <property type="term" value="P:microtubule-based movement"/>
    <property type="evidence" value="ECO:0007669"/>
    <property type="project" value="InterPro"/>
</dbReference>
<dbReference type="EnsemblMetazoa" id="BGLB026058-RA">
    <property type="protein sequence ID" value="BGLB026058-PA"/>
    <property type="gene ID" value="BGLB026058"/>
</dbReference>
<dbReference type="InterPro" id="IPR042228">
    <property type="entry name" value="Dynein_linker_3"/>
</dbReference>
<dbReference type="GO" id="GO:0030286">
    <property type="term" value="C:dynein complex"/>
    <property type="evidence" value="ECO:0007669"/>
    <property type="project" value="InterPro"/>
</dbReference>
<dbReference type="GO" id="GO:0051959">
    <property type="term" value="F:dynein light intermediate chain binding"/>
    <property type="evidence" value="ECO:0007669"/>
    <property type="project" value="InterPro"/>
</dbReference>
<dbReference type="Proteomes" id="UP000076420">
    <property type="component" value="Unassembled WGS sequence"/>
</dbReference>
<dbReference type="InterPro" id="IPR013602">
    <property type="entry name" value="Dynein_heavy_linker"/>
</dbReference>
<reference evidence="2" key="1">
    <citation type="submission" date="2020-05" db="UniProtKB">
        <authorList>
            <consortium name="EnsemblMetazoa"/>
        </authorList>
    </citation>
    <scope>IDENTIFICATION</scope>
    <source>
        <strain evidence="2">BB02</strain>
    </source>
</reference>
<gene>
    <name evidence="2" type="primary">106059518</name>
</gene>
<dbReference type="KEGG" id="bgt:106059518"/>
<dbReference type="FunFam" id="3.20.180.20:FF:000004">
    <property type="entry name" value="Dynein axonemal heavy chain 6"/>
    <property type="match status" value="1"/>
</dbReference>
<organism evidence="2 3">
    <name type="scientific">Biomphalaria glabrata</name>
    <name type="common">Bloodfluke planorb</name>
    <name type="synonym">Freshwater snail</name>
    <dbReference type="NCBI Taxonomy" id="6526"/>
    <lineage>
        <taxon>Eukaryota</taxon>
        <taxon>Metazoa</taxon>
        <taxon>Spiralia</taxon>
        <taxon>Lophotrochozoa</taxon>
        <taxon>Mollusca</taxon>
        <taxon>Gastropoda</taxon>
        <taxon>Heterobranchia</taxon>
        <taxon>Euthyneura</taxon>
        <taxon>Panpulmonata</taxon>
        <taxon>Hygrophila</taxon>
        <taxon>Lymnaeoidea</taxon>
        <taxon>Planorbidae</taxon>
        <taxon>Biomphalaria</taxon>
    </lineage>
</organism>
<sequence>MRRVKKTPLAIRNGTQPGLWETFEYNNELLDKILKCLEAYLETKRVTFPRFYFLSNDELLEILAQTRNPLAVQPHLRKCFDAIHRLEFAVVEGLPPEEEIQFTNDILSMISPEGEKIGLGKGLKARGNVEDWLGKVEEAMFASIRRLCKKSIKDYETMSFLSWIMSNASQVVLTICQMMWTRDVTAILRDSRTVIRGMRDFEQRSFTELNLLAGAVRGELPKLARATLCALITINVHARDIISEMVKKTGQTFFDIELFHLPNIIKFHLMAKSIFLTSLENTYCFMQQRPLLKR</sequence>
<dbReference type="VEuPathDB" id="VectorBase:BGLAX_046745"/>
<dbReference type="PANTHER" id="PTHR45703:SF36">
    <property type="entry name" value="DYNEIN HEAVY CHAIN, CYTOPLASMIC"/>
    <property type="match status" value="1"/>
</dbReference>
<feature type="domain" description="Dynein heavy chain linker" evidence="1">
    <location>
        <begin position="1"/>
        <end position="150"/>
    </location>
</feature>
<dbReference type="Gene3D" id="1.20.140.100">
    <property type="entry name" value="Dynein heavy chain, N-terminal domain 2"/>
    <property type="match status" value="1"/>
</dbReference>
<dbReference type="Gene3D" id="3.20.180.20">
    <property type="entry name" value="Dynein heavy chain, N-terminal domain 2"/>
    <property type="match status" value="1"/>
</dbReference>
<dbReference type="GO" id="GO:0045505">
    <property type="term" value="F:dynein intermediate chain binding"/>
    <property type="evidence" value="ECO:0007669"/>
    <property type="project" value="InterPro"/>
</dbReference>
<proteinExistence type="predicted"/>
<name>A0A2C9L1L4_BIOGL</name>
<dbReference type="Gene3D" id="1.20.58.1120">
    <property type="match status" value="1"/>
</dbReference>
<evidence type="ECO:0000313" key="3">
    <source>
        <dbReference type="Proteomes" id="UP000076420"/>
    </source>
</evidence>
<dbReference type="STRING" id="6526.A0A2C9L1L4"/>
<dbReference type="InterPro" id="IPR042222">
    <property type="entry name" value="Dynein_2_N"/>
</dbReference>
<protein>
    <recommendedName>
        <fullName evidence="1">Dynein heavy chain linker domain-containing protein</fullName>
    </recommendedName>
</protein>
<accession>A0A2C9L1L4</accession>
<dbReference type="Pfam" id="PF08393">
    <property type="entry name" value="DHC_N2"/>
    <property type="match status" value="1"/>
</dbReference>